<evidence type="ECO:0000313" key="2">
    <source>
        <dbReference type="WBParaSite" id="ALUE_0001028701-mRNA-1"/>
    </source>
</evidence>
<sequence length="78" mass="8771">MACLPALRCSSQGACKGFVLQIALVKGRCEKCLKKAMEKCIQCRRLILKKAMEDTFVSTILCKKKLSVQVVDMSERFI</sequence>
<reference evidence="2" key="1">
    <citation type="submission" date="2017-02" db="UniProtKB">
        <authorList>
            <consortium name="WormBaseParasite"/>
        </authorList>
    </citation>
    <scope>IDENTIFICATION</scope>
</reference>
<protein>
    <submittedName>
        <fullName evidence="2">Uncharacterized protein</fullName>
    </submittedName>
</protein>
<dbReference type="AlphaFoldDB" id="A0A0M3I1S1"/>
<keyword evidence="1" id="KW-1185">Reference proteome</keyword>
<name>A0A0M3I1S1_ASCLU</name>
<accession>A0A0M3I1S1</accession>
<proteinExistence type="predicted"/>
<evidence type="ECO:0000313" key="1">
    <source>
        <dbReference type="Proteomes" id="UP000036681"/>
    </source>
</evidence>
<organism evidence="1 2">
    <name type="scientific">Ascaris lumbricoides</name>
    <name type="common">Giant roundworm</name>
    <dbReference type="NCBI Taxonomy" id="6252"/>
    <lineage>
        <taxon>Eukaryota</taxon>
        <taxon>Metazoa</taxon>
        <taxon>Ecdysozoa</taxon>
        <taxon>Nematoda</taxon>
        <taxon>Chromadorea</taxon>
        <taxon>Rhabditida</taxon>
        <taxon>Spirurina</taxon>
        <taxon>Ascaridomorpha</taxon>
        <taxon>Ascaridoidea</taxon>
        <taxon>Ascarididae</taxon>
        <taxon>Ascaris</taxon>
    </lineage>
</organism>
<dbReference type="Proteomes" id="UP000036681">
    <property type="component" value="Unplaced"/>
</dbReference>
<dbReference type="WBParaSite" id="ALUE_0001028701-mRNA-1">
    <property type="protein sequence ID" value="ALUE_0001028701-mRNA-1"/>
    <property type="gene ID" value="ALUE_0001028701"/>
</dbReference>